<protein>
    <recommendedName>
        <fullName evidence="3">GIY-YIG domain-containing protein</fullName>
    </recommendedName>
</protein>
<proteinExistence type="predicted"/>
<dbReference type="EMBL" id="KZ819603">
    <property type="protein sequence ID" value="PWN35850.1"/>
    <property type="molecule type" value="Genomic_DNA"/>
</dbReference>
<organism evidence="1 2">
    <name type="scientific">Meira miltonrushii</name>
    <dbReference type="NCBI Taxonomy" id="1280837"/>
    <lineage>
        <taxon>Eukaryota</taxon>
        <taxon>Fungi</taxon>
        <taxon>Dikarya</taxon>
        <taxon>Basidiomycota</taxon>
        <taxon>Ustilaginomycotina</taxon>
        <taxon>Exobasidiomycetes</taxon>
        <taxon>Exobasidiales</taxon>
        <taxon>Brachybasidiaceae</taxon>
        <taxon>Meira</taxon>
    </lineage>
</organism>
<evidence type="ECO:0000313" key="2">
    <source>
        <dbReference type="Proteomes" id="UP000245771"/>
    </source>
</evidence>
<name>A0A316VEB3_9BASI</name>
<evidence type="ECO:0000313" key="1">
    <source>
        <dbReference type="EMBL" id="PWN35850.1"/>
    </source>
</evidence>
<gene>
    <name evidence="1" type="ORF">FA14DRAFT_155262</name>
</gene>
<reference evidence="1 2" key="1">
    <citation type="journal article" date="2018" name="Mol. Biol. Evol.">
        <title>Broad Genomic Sampling Reveals a Smut Pathogenic Ancestry of the Fungal Clade Ustilaginomycotina.</title>
        <authorList>
            <person name="Kijpornyongpan T."/>
            <person name="Mondo S.J."/>
            <person name="Barry K."/>
            <person name="Sandor L."/>
            <person name="Lee J."/>
            <person name="Lipzen A."/>
            <person name="Pangilinan J."/>
            <person name="LaButti K."/>
            <person name="Hainaut M."/>
            <person name="Henrissat B."/>
            <person name="Grigoriev I.V."/>
            <person name="Spatafora J.W."/>
            <person name="Aime M.C."/>
        </authorList>
    </citation>
    <scope>NUCLEOTIDE SEQUENCE [LARGE SCALE GENOMIC DNA]</scope>
    <source>
        <strain evidence="1 2">MCA 3882</strain>
    </source>
</reference>
<dbReference type="Proteomes" id="UP000245771">
    <property type="component" value="Unassembled WGS sequence"/>
</dbReference>
<dbReference type="GeneID" id="37019526"/>
<dbReference type="InParanoid" id="A0A316VEB3"/>
<keyword evidence="2" id="KW-1185">Reference proteome</keyword>
<dbReference type="RefSeq" id="XP_025356152.1">
    <property type="nucleotide sequence ID" value="XM_025497745.1"/>
</dbReference>
<dbReference type="AlphaFoldDB" id="A0A316VEB3"/>
<sequence>MAPKDPSTFVKVGKRKVDVSSADKEAGKRLKAWFSSTGSSRSTSSASASTSHQVSTMLDDLEKSDNNKNFYIRLFQGSNDITNSKEDLDSVFIEQEEQNDIPVTIKKDLISLCKNEKPNFIFLPHKAPKCDIELGVKGIVYSTIQMIQSSKFYDLFLCNRENFILEASLERFNLTVTSFATSILQTLNRNKGSKAFLLSLANISNKEVGFLDQEVRITNRFSFSGIYLLWGLNKAKEVEWIYVGKSRNIQNRLGQHFDCVEEKWPDAEHTTTLKYHLAKKSYTVKFGVLANTSSSDDLDLCNAILEPLYCAMFGSYNKCPKFLELRAQFGLPAINVKGANATRCLDRPDRREDVAANLNIAIEHWRSKISSSWFNFVRVDWLWKYCQDCISKGIPIPENLKGITQDCVSQAKKQVYIYRDRYKAIKRDHLLNSEFIILAKIEKKDYPRFHTSNFYGISIKRSIVETLGITDLSQVRLHLQRSLSNQEDNVFINLTEQERSLYTGIKLFTTKDRITVPFQFSTSVKNSDIHQKFTKKLYDWLTVGDLQTPVRKAKVLGFQEISIPEDIENRDTVYRLLNGLS</sequence>
<evidence type="ECO:0008006" key="3">
    <source>
        <dbReference type="Google" id="ProtNLM"/>
    </source>
</evidence>
<accession>A0A316VEB3</accession>